<evidence type="ECO:0000256" key="1">
    <source>
        <dbReference type="ARBA" id="ARBA00004771"/>
    </source>
</evidence>
<keyword evidence="8 11" id="KW-0443">Lipid metabolism</keyword>
<evidence type="ECO:0000313" key="14">
    <source>
        <dbReference type="EMBL" id="MCV7171731.1"/>
    </source>
</evidence>
<keyword evidence="15" id="KW-1185">Reference proteome</keyword>
<dbReference type="InterPro" id="IPR023213">
    <property type="entry name" value="CAT-like_dom_sf"/>
</dbReference>
<evidence type="ECO:0000313" key="15">
    <source>
        <dbReference type="Proteomes" id="UP001140293"/>
    </source>
</evidence>
<dbReference type="InterPro" id="IPR014292">
    <property type="entry name" value="Acyl_transf_WS/DGAT"/>
</dbReference>
<dbReference type="GO" id="GO:0005886">
    <property type="term" value="C:plasma membrane"/>
    <property type="evidence" value="ECO:0007669"/>
    <property type="project" value="TreeGrafter"/>
</dbReference>
<evidence type="ECO:0000259" key="13">
    <source>
        <dbReference type="Pfam" id="PF06974"/>
    </source>
</evidence>
<evidence type="ECO:0000256" key="6">
    <source>
        <dbReference type="ARBA" id="ARBA00022679"/>
    </source>
</evidence>
<evidence type="ECO:0000256" key="2">
    <source>
        <dbReference type="ARBA" id="ARBA00005189"/>
    </source>
</evidence>
<comment type="similarity">
    <text evidence="3 11">Belongs to the long-chain O-acyltransferase family.</text>
</comment>
<dbReference type="SUPFAM" id="SSF52777">
    <property type="entry name" value="CoA-dependent acyltransferases"/>
    <property type="match status" value="1"/>
</dbReference>
<dbReference type="EC" id="2.3.1.20" evidence="4 11"/>
<dbReference type="InterPro" id="IPR045034">
    <property type="entry name" value="O-acyltransferase_WSD1-like"/>
</dbReference>
<keyword evidence="9 11" id="KW-0012">Acyltransferase</keyword>
<dbReference type="GO" id="GO:0001666">
    <property type="term" value="P:response to hypoxia"/>
    <property type="evidence" value="ECO:0007669"/>
    <property type="project" value="TreeGrafter"/>
</dbReference>
<evidence type="ECO:0000256" key="11">
    <source>
        <dbReference type="RuleBase" id="RU361241"/>
    </source>
</evidence>
<keyword evidence="6 11" id="KW-0808">Transferase</keyword>
<dbReference type="GO" id="GO:0019432">
    <property type="term" value="P:triglyceride biosynthetic process"/>
    <property type="evidence" value="ECO:0007669"/>
    <property type="project" value="TreeGrafter"/>
</dbReference>
<proteinExistence type="inferred from homology"/>
<evidence type="ECO:0000256" key="5">
    <source>
        <dbReference type="ARBA" id="ARBA00022516"/>
    </source>
</evidence>
<dbReference type="GO" id="GO:0006071">
    <property type="term" value="P:glycerol metabolic process"/>
    <property type="evidence" value="ECO:0007669"/>
    <property type="project" value="UniProtKB-KW"/>
</dbReference>
<dbReference type="Gene3D" id="3.30.559.10">
    <property type="entry name" value="Chloramphenicol acetyltransferase-like domain"/>
    <property type="match status" value="1"/>
</dbReference>
<evidence type="ECO:0000256" key="3">
    <source>
        <dbReference type="ARBA" id="ARBA00009587"/>
    </source>
</evidence>
<name>A0A9X2YQX9_9MYCO</name>
<evidence type="ECO:0000259" key="12">
    <source>
        <dbReference type="Pfam" id="PF03007"/>
    </source>
</evidence>
<reference evidence="14" key="2">
    <citation type="journal article" date="2022" name="BMC Genomics">
        <title>Comparative genome analysis of mycobacteria focusing on tRNA and non-coding RNA.</title>
        <authorList>
            <person name="Behra P.R.K."/>
            <person name="Pettersson B.M.F."/>
            <person name="Ramesh M."/>
            <person name="Das S."/>
            <person name="Dasgupta S."/>
            <person name="Kirsebom L.A."/>
        </authorList>
    </citation>
    <scope>NUCLEOTIDE SEQUENCE</scope>
    <source>
        <strain evidence="14">DSM 44615</strain>
    </source>
</reference>
<feature type="domain" description="O-acyltransferase WSD1 C-terminal" evidence="13">
    <location>
        <begin position="306"/>
        <end position="451"/>
    </location>
</feature>
<evidence type="ECO:0000256" key="9">
    <source>
        <dbReference type="ARBA" id="ARBA00023315"/>
    </source>
</evidence>
<organism evidence="14 15">
    <name type="scientific">[Mycobacterium] manitobense</name>
    <dbReference type="NCBI Taxonomy" id="190147"/>
    <lineage>
        <taxon>Bacteria</taxon>
        <taxon>Bacillati</taxon>
        <taxon>Actinomycetota</taxon>
        <taxon>Actinomycetes</taxon>
        <taxon>Mycobacteriales</taxon>
        <taxon>Mycobacteriaceae</taxon>
        <taxon>Mycolicibacterium</taxon>
    </lineage>
</organism>
<dbReference type="RefSeq" id="WP_264013916.1">
    <property type="nucleotide sequence ID" value="NZ_JACKSJ010000148.1"/>
</dbReference>
<reference evidence="14" key="1">
    <citation type="submission" date="2020-07" db="EMBL/GenBank/DDBJ databases">
        <authorList>
            <person name="Pettersson B.M.F."/>
            <person name="Behra P.R.K."/>
            <person name="Ramesh M."/>
            <person name="Das S."/>
            <person name="Dasgupta S."/>
            <person name="Kirsebom L.A."/>
        </authorList>
    </citation>
    <scope>NUCLEOTIDE SEQUENCE</scope>
    <source>
        <strain evidence="14">DSM 44615</strain>
    </source>
</reference>
<dbReference type="Pfam" id="PF06974">
    <property type="entry name" value="WS_DGAT_C"/>
    <property type="match status" value="1"/>
</dbReference>
<dbReference type="GO" id="GO:0051701">
    <property type="term" value="P:biological process involved in interaction with host"/>
    <property type="evidence" value="ECO:0007669"/>
    <property type="project" value="TreeGrafter"/>
</dbReference>
<evidence type="ECO:0000256" key="8">
    <source>
        <dbReference type="ARBA" id="ARBA00023098"/>
    </source>
</evidence>
<comment type="catalytic activity">
    <reaction evidence="10 11">
        <text>an acyl-CoA + a 1,2-diacyl-sn-glycerol = a triacyl-sn-glycerol + CoA</text>
        <dbReference type="Rhea" id="RHEA:10868"/>
        <dbReference type="ChEBI" id="CHEBI:17815"/>
        <dbReference type="ChEBI" id="CHEBI:57287"/>
        <dbReference type="ChEBI" id="CHEBI:58342"/>
        <dbReference type="ChEBI" id="CHEBI:64615"/>
        <dbReference type="EC" id="2.3.1.20"/>
    </reaction>
</comment>
<evidence type="ECO:0000256" key="7">
    <source>
        <dbReference type="ARBA" id="ARBA00022798"/>
    </source>
</evidence>
<evidence type="ECO:0000256" key="4">
    <source>
        <dbReference type="ARBA" id="ARBA00013244"/>
    </source>
</evidence>
<dbReference type="AlphaFoldDB" id="A0A9X2YQX9"/>
<comment type="pathway">
    <text evidence="1 11">Glycerolipid metabolism; triacylglycerol biosynthesis.</text>
</comment>
<comment type="pathway">
    <text evidence="2">Lipid metabolism.</text>
</comment>
<dbReference type="Proteomes" id="UP001140293">
    <property type="component" value="Unassembled WGS sequence"/>
</dbReference>
<keyword evidence="5 11" id="KW-0444">Lipid biosynthesis</keyword>
<dbReference type="Pfam" id="PF03007">
    <property type="entry name" value="WS_DGAT_cat"/>
    <property type="match status" value="1"/>
</dbReference>
<evidence type="ECO:0000256" key="10">
    <source>
        <dbReference type="ARBA" id="ARBA00048109"/>
    </source>
</evidence>
<dbReference type="InterPro" id="IPR009721">
    <property type="entry name" value="O-acyltransferase_WSD1_C"/>
</dbReference>
<dbReference type="PANTHER" id="PTHR31650:SF1">
    <property type="entry name" value="WAX ESTER SYNTHASE_DIACYLGLYCEROL ACYLTRANSFERASE 4-RELATED"/>
    <property type="match status" value="1"/>
</dbReference>
<sequence length="457" mass="49909">MKLISPTDSMFLLVESREHPMHVGGLQLFEPPDGVSGPDFLREMHQQMVEHTEFHPTFRKHPGTLLGGIANLAWAEDDEVDLDYHLRRSALPSPGRVRDLLELTSRLHGTLLDRHRPLWEAHLIEGLNDNRFAVYVKFHHALIDGVSALKLTQRTLSTDPEDPELRVPWHLPRKERKAELEQQSSSLLQSLRSRVGSVAALAPSTLSLARSALLEQQLQLPYAAPRTMFNVPIGGARRIAAQSWPLSRLRAVKQATTGATVNDVVLAMSAGALRAYLVEQNALPDAPLIAMVPVSLRTEEEADTGGNMTGVMLCNLATDTADAGKRLEIISTSMRNNKKVFTQLPRVQQLALSASMIAPLGLGAVPGFVSAAPPPFNIVISNVPGAREPLYWRGARLDGNYPLSIALDGQAVNITVANNADNLDFGLVGARGSVPHLQRLLGHLEDSLKDLERATGV</sequence>
<comment type="caution">
    <text evidence="14">The sequence shown here is derived from an EMBL/GenBank/DDBJ whole genome shotgun (WGS) entry which is preliminary data.</text>
</comment>
<gene>
    <name evidence="14" type="ORF">H7I41_17585</name>
</gene>
<dbReference type="NCBIfam" id="TIGR02946">
    <property type="entry name" value="acyl_WS_DGAT"/>
    <property type="match status" value="1"/>
</dbReference>
<dbReference type="EMBL" id="JACKSJ010000148">
    <property type="protein sequence ID" value="MCV7171731.1"/>
    <property type="molecule type" value="Genomic_DNA"/>
</dbReference>
<protein>
    <recommendedName>
        <fullName evidence="4 11">Diacylglycerol O-acyltransferase</fullName>
        <ecNumber evidence="4 11">2.3.1.20</ecNumber>
    </recommendedName>
</protein>
<feature type="domain" description="O-acyltransferase WSD1-like N-terminal" evidence="12">
    <location>
        <begin position="5"/>
        <end position="265"/>
    </location>
</feature>
<dbReference type="Gene3D" id="3.30.559.30">
    <property type="entry name" value="Nonribosomal peptide synthetase, condensation domain"/>
    <property type="match status" value="1"/>
</dbReference>
<dbReference type="InterPro" id="IPR004255">
    <property type="entry name" value="O-acyltransferase_WSD1_N"/>
</dbReference>
<dbReference type="PANTHER" id="PTHR31650">
    <property type="entry name" value="O-ACYLTRANSFERASE (WSD1-LIKE) FAMILY PROTEIN"/>
    <property type="match status" value="1"/>
</dbReference>
<dbReference type="GO" id="GO:0071731">
    <property type="term" value="P:response to nitric oxide"/>
    <property type="evidence" value="ECO:0007669"/>
    <property type="project" value="TreeGrafter"/>
</dbReference>
<dbReference type="GO" id="GO:0004144">
    <property type="term" value="F:diacylglycerol O-acyltransferase activity"/>
    <property type="evidence" value="ECO:0007669"/>
    <property type="project" value="UniProtKB-EC"/>
</dbReference>
<keyword evidence="7 11" id="KW-0319">Glycerol metabolism</keyword>
<accession>A0A9X2YQX9</accession>